<dbReference type="Gene3D" id="3.40.50.1110">
    <property type="entry name" value="SGNH hydrolase"/>
    <property type="match status" value="1"/>
</dbReference>
<name>A0A383WEP2_TETOB</name>
<keyword evidence="3" id="KW-1185">Reference proteome</keyword>
<evidence type="ECO:0000313" key="2">
    <source>
        <dbReference type="EMBL" id="SZX75730.1"/>
    </source>
</evidence>
<reference evidence="2 3" key="1">
    <citation type="submission" date="2016-10" db="EMBL/GenBank/DDBJ databases">
        <authorList>
            <person name="Cai Z."/>
        </authorList>
    </citation>
    <scope>NUCLEOTIDE SEQUENCE [LARGE SCALE GENOMIC DNA]</scope>
</reference>
<dbReference type="PANTHER" id="PTHR34407">
    <property type="entry name" value="EXPRESSED PROTEIN"/>
    <property type="match status" value="1"/>
</dbReference>
<protein>
    <recommendedName>
        <fullName evidence="4">SGNH hydrolase-type esterase domain-containing protein</fullName>
    </recommendedName>
</protein>
<proteinExistence type="predicted"/>
<dbReference type="CDD" id="cd00229">
    <property type="entry name" value="SGNH_hydrolase"/>
    <property type="match status" value="1"/>
</dbReference>
<dbReference type="InterPro" id="IPR036514">
    <property type="entry name" value="SGNH_hydro_sf"/>
</dbReference>
<dbReference type="PANTHER" id="PTHR34407:SF1">
    <property type="entry name" value="SGNH HYDROLASE-TYPE ESTERASE DOMAIN-CONTAINING PROTEIN"/>
    <property type="match status" value="1"/>
</dbReference>
<feature type="chain" id="PRO_5016788926" description="SGNH hydrolase-type esterase domain-containing protein" evidence="1">
    <location>
        <begin position="25"/>
        <end position="568"/>
    </location>
</feature>
<dbReference type="Proteomes" id="UP000256970">
    <property type="component" value="Unassembled WGS sequence"/>
</dbReference>
<dbReference type="AlphaFoldDB" id="A0A383WEP2"/>
<evidence type="ECO:0000256" key="1">
    <source>
        <dbReference type="SAM" id="SignalP"/>
    </source>
</evidence>
<organism evidence="2 3">
    <name type="scientific">Tetradesmus obliquus</name>
    <name type="common">Green alga</name>
    <name type="synonym">Acutodesmus obliquus</name>
    <dbReference type="NCBI Taxonomy" id="3088"/>
    <lineage>
        <taxon>Eukaryota</taxon>
        <taxon>Viridiplantae</taxon>
        <taxon>Chlorophyta</taxon>
        <taxon>core chlorophytes</taxon>
        <taxon>Chlorophyceae</taxon>
        <taxon>CS clade</taxon>
        <taxon>Sphaeropleales</taxon>
        <taxon>Scenedesmaceae</taxon>
        <taxon>Tetradesmus</taxon>
    </lineage>
</organism>
<accession>A0A383WEP2</accession>
<gene>
    <name evidence="2" type="ORF">BQ4739_LOCUS16004</name>
</gene>
<keyword evidence="1" id="KW-0732">Signal</keyword>
<sequence length="568" mass="61706">MVKAAWAVCLALVLLLQQQHSTAAQDVATAAVQAMNSLMRAPLAAREDAMAQGYIAVEGPRNWGTLANKLATPGTTIKIVTFGGSVTQGLHTEFPETWAHEVQRWMQRAFPAVNFELINLARDATDVTPAATCWYQLAPVDADLVLIDYSLGGCGFLQCTGVANELIGQYELFLRRLISRAPGAALMLLENFYFFQMGTGTPTNPTLPLPYYQTGGDMHAALARRYRLPMVSVRDVFYDYMYNQTAMQAELGFTKAQIMADDQHPNAKGHFILGQGILAFGIRRALSSELTALAAGGRVSGPSPLPARPVSPKAFEQQDINGAPAGTFCAEGIDFKDLATPASVKAGGWEWRDSSVVAKECSAKRQRFGRRVNCDKFGYSTFGVGKTLEFTLDTENIPKASSYMTRRQLMLFFDRNAAKGFRVGNSYLPPAAWVQCVRGCRCSAFELGGDQYYSSETAFGTAEVTRSVQCTVRLTIMDKGPDGNNYFKVNGVAVIPLTSSNKLTGIDYLAIDRDNSFFSKHEDSWRSSVGPKAAAQELSQAVGGIEVPADADMAAAESYTAVDESAMD</sequence>
<feature type="signal peptide" evidence="1">
    <location>
        <begin position="1"/>
        <end position="24"/>
    </location>
</feature>
<dbReference type="SUPFAM" id="SSF52266">
    <property type="entry name" value="SGNH hydrolase"/>
    <property type="match status" value="1"/>
</dbReference>
<dbReference type="EMBL" id="FNXT01001239">
    <property type="protein sequence ID" value="SZX75730.1"/>
    <property type="molecule type" value="Genomic_DNA"/>
</dbReference>
<evidence type="ECO:0000313" key="3">
    <source>
        <dbReference type="Proteomes" id="UP000256970"/>
    </source>
</evidence>
<evidence type="ECO:0008006" key="4">
    <source>
        <dbReference type="Google" id="ProtNLM"/>
    </source>
</evidence>